<keyword evidence="3" id="KW-0813">Transport</keyword>
<dbReference type="InterPro" id="IPR003317">
    <property type="entry name" value="Cyt-d_oxidase_su2"/>
</dbReference>
<sequence length="384" mass="42232">MESFIFLEYSTLRFLWWVFLGALLIGFAVTDGFDLGVASLLPLVAKSDKERRVLINSIGPVWEGNQVWLITAGGAIFAAWPLIYAASFSGFYLAMLLVLVALIIRPVGFKYRSKLESSSWRSSWDYLLCFSGVVASLVFGVAMGNIILGVPIEFDQISLRVSYNGNFFGLFRPFSLVTGVLSVVMLAMHGANFLALKTEGVLQERSMFYGKIFSFLTVVVFVVAGFLVKNIDGQIITSIIDYNGPSNPLLKVIELQKGAWLLNYEKWPMVCIVPIVGILGPIASFIAIGKQYHVSAFIGSSVSIAAIIVTVGVSLFPFLMPSSFGNCSSGLTVWDSSSSHLTLWVMFLSTLLFLPIVIAYTSFVYRVMRGKVNDKSVAESHNSY</sequence>
<evidence type="ECO:0000313" key="14">
    <source>
        <dbReference type="Proteomes" id="UP000011658"/>
    </source>
</evidence>
<comment type="subcellular location">
    <subcellularLocation>
        <location evidence="1">Cell membrane</location>
        <topology evidence="1">Multi-pass membrane protein</topology>
    </subcellularLocation>
</comment>
<evidence type="ECO:0000256" key="10">
    <source>
        <dbReference type="ARBA" id="ARBA00023004"/>
    </source>
</evidence>
<dbReference type="AlphaFoldDB" id="M1LZ58"/>
<dbReference type="RefSeq" id="WP_015389830.1">
    <property type="nucleotide sequence ID" value="NC_020284.1"/>
</dbReference>
<dbReference type="GO" id="GO:0019646">
    <property type="term" value="P:aerobic electron transport chain"/>
    <property type="evidence" value="ECO:0007669"/>
    <property type="project" value="TreeGrafter"/>
</dbReference>
<evidence type="ECO:0000256" key="4">
    <source>
        <dbReference type="ARBA" id="ARBA00022475"/>
    </source>
</evidence>
<evidence type="ECO:0000256" key="9">
    <source>
        <dbReference type="ARBA" id="ARBA00022989"/>
    </source>
</evidence>
<dbReference type="OrthoDB" id="9776710at2"/>
<dbReference type="GO" id="GO:0009055">
    <property type="term" value="F:electron transfer activity"/>
    <property type="evidence" value="ECO:0007669"/>
    <property type="project" value="TreeGrafter"/>
</dbReference>
<evidence type="ECO:0000256" key="12">
    <source>
        <dbReference type="SAM" id="Phobius"/>
    </source>
</evidence>
<dbReference type="PANTHER" id="PTHR43141:SF5">
    <property type="entry name" value="CYTOCHROME BD-I UBIQUINOL OXIDASE SUBUNIT 2"/>
    <property type="match status" value="1"/>
</dbReference>
<dbReference type="EC" id="1.10.3.-" evidence="13"/>
<dbReference type="PANTHER" id="PTHR43141">
    <property type="entry name" value="CYTOCHROME BD2 SUBUNIT II"/>
    <property type="match status" value="1"/>
</dbReference>
<feature type="transmembrane region" description="Helical" evidence="12">
    <location>
        <begin position="341"/>
        <end position="365"/>
    </location>
</feature>
<keyword evidence="11 12" id="KW-0472">Membrane</keyword>
<evidence type="ECO:0000256" key="2">
    <source>
        <dbReference type="ARBA" id="ARBA00007543"/>
    </source>
</evidence>
<dbReference type="GO" id="GO:0070069">
    <property type="term" value="C:cytochrome complex"/>
    <property type="evidence" value="ECO:0007669"/>
    <property type="project" value="TreeGrafter"/>
</dbReference>
<keyword evidence="14" id="KW-1185">Reference proteome</keyword>
<evidence type="ECO:0000256" key="11">
    <source>
        <dbReference type="ARBA" id="ARBA00023136"/>
    </source>
</evidence>
<keyword evidence="4" id="KW-1003">Cell membrane</keyword>
<feature type="transmembrane region" description="Helical" evidence="12">
    <location>
        <begin position="170"/>
        <end position="196"/>
    </location>
</feature>
<evidence type="ECO:0000256" key="8">
    <source>
        <dbReference type="ARBA" id="ARBA00022982"/>
    </source>
</evidence>
<dbReference type="KEGG" id="kga:ST1E_0084"/>
<dbReference type="GO" id="GO:0005886">
    <property type="term" value="C:plasma membrane"/>
    <property type="evidence" value="ECO:0007669"/>
    <property type="project" value="UniProtKB-SubCell"/>
</dbReference>
<reference evidence="13 14" key="1">
    <citation type="journal article" date="2013" name="Genome Biol. Evol.">
        <title>Genome evolution and phylogenomic analysis of candidatus kinetoplastibacterium, the betaproteobacterial endosymbionts of strigomonas and angomonas.</title>
        <authorList>
            <person name="Alves J.M."/>
            <person name="Serrano M.G."/>
            <person name="Maia da Silva F."/>
            <person name="Voegtly L.J."/>
            <person name="Matveyev A.V."/>
            <person name="Teixeira M.M."/>
            <person name="Camargo E.P."/>
            <person name="Buck G.A."/>
        </authorList>
    </citation>
    <scope>NUCLEOTIDE SEQUENCE [LARGE SCALE GENOMIC DNA]</scope>
    <source>
        <strain evidence="13 14">TCC219</strain>
    </source>
</reference>
<feature type="transmembrane region" description="Helical" evidence="12">
    <location>
        <begin position="296"/>
        <end position="321"/>
    </location>
</feature>
<keyword evidence="9 12" id="KW-1133">Transmembrane helix</keyword>
<keyword evidence="10" id="KW-0408">Iron</keyword>
<evidence type="ECO:0000256" key="1">
    <source>
        <dbReference type="ARBA" id="ARBA00004651"/>
    </source>
</evidence>
<dbReference type="GO" id="GO:0046872">
    <property type="term" value="F:metal ion binding"/>
    <property type="evidence" value="ECO:0007669"/>
    <property type="project" value="UniProtKB-KW"/>
</dbReference>
<feature type="transmembrane region" description="Helical" evidence="12">
    <location>
        <begin position="127"/>
        <end position="150"/>
    </location>
</feature>
<dbReference type="Pfam" id="PF02322">
    <property type="entry name" value="Cyt_bd_oxida_II"/>
    <property type="match status" value="1"/>
</dbReference>
<organism evidence="13 14">
    <name type="scientific">Candidatus Kinetoplastidibacterium galati TCC219</name>
    <dbReference type="NCBI Taxonomy" id="1208921"/>
    <lineage>
        <taxon>Bacteria</taxon>
        <taxon>Pseudomonadati</taxon>
        <taxon>Pseudomonadota</taxon>
        <taxon>Betaproteobacteria</taxon>
        <taxon>Candidatus Kinetoplastidibacterium</taxon>
    </lineage>
</organism>
<protein>
    <submittedName>
        <fullName evidence="13">Cytochrome bd-I oxidase subunit II</fullName>
        <ecNumber evidence="13">1.10.3.-</ecNumber>
    </submittedName>
</protein>
<feature type="transmembrane region" description="Helical" evidence="12">
    <location>
        <begin position="208"/>
        <end position="228"/>
    </location>
</feature>
<comment type="similarity">
    <text evidence="2">Belongs to the cytochrome ubiquinol oxidase subunit 2 family.</text>
</comment>
<dbReference type="PATRIC" id="fig|1208921.3.peg.637"/>
<feature type="transmembrane region" description="Helical" evidence="12">
    <location>
        <begin position="14"/>
        <end position="45"/>
    </location>
</feature>
<evidence type="ECO:0000256" key="5">
    <source>
        <dbReference type="ARBA" id="ARBA00022617"/>
    </source>
</evidence>
<gene>
    <name evidence="13" type="ORF">ST1E_0084</name>
</gene>
<name>M1LZ58_9PROT</name>
<keyword evidence="8" id="KW-0249">Electron transport</keyword>
<dbReference type="eggNOG" id="COG1294">
    <property type="taxonomic scope" value="Bacteria"/>
</dbReference>
<dbReference type="NCBIfam" id="TIGR00203">
    <property type="entry name" value="cydB"/>
    <property type="match status" value="1"/>
</dbReference>
<dbReference type="GO" id="GO:0016682">
    <property type="term" value="F:oxidoreductase activity, acting on diphenols and related substances as donors, oxygen as acceptor"/>
    <property type="evidence" value="ECO:0007669"/>
    <property type="project" value="TreeGrafter"/>
</dbReference>
<dbReference type="PIRSF" id="PIRSF000267">
    <property type="entry name" value="Cyt_oxidse_sub2"/>
    <property type="match status" value="1"/>
</dbReference>
<evidence type="ECO:0000313" key="13">
    <source>
        <dbReference type="EMBL" id="AGF49346.1"/>
    </source>
</evidence>
<evidence type="ECO:0000256" key="3">
    <source>
        <dbReference type="ARBA" id="ARBA00022448"/>
    </source>
</evidence>
<dbReference type="HOGENOM" id="CLU_049294_0_0_4"/>
<dbReference type="STRING" id="1208921.ST1E_0084"/>
<keyword evidence="13" id="KW-0560">Oxidoreductase</keyword>
<accession>M1LZ58</accession>
<keyword evidence="5" id="KW-0349">Heme</keyword>
<keyword evidence="6 12" id="KW-0812">Transmembrane</keyword>
<proteinExistence type="inferred from homology"/>
<dbReference type="EMBL" id="CP003806">
    <property type="protein sequence ID" value="AGF49346.1"/>
    <property type="molecule type" value="Genomic_DNA"/>
</dbReference>
<evidence type="ECO:0000256" key="6">
    <source>
        <dbReference type="ARBA" id="ARBA00022692"/>
    </source>
</evidence>
<evidence type="ECO:0000256" key="7">
    <source>
        <dbReference type="ARBA" id="ARBA00022723"/>
    </source>
</evidence>
<dbReference type="Proteomes" id="UP000011658">
    <property type="component" value="Chromosome"/>
</dbReference>
<feature type="transmembrane region" description="Helical" evidence="12">
    <location>
        <begin position="267"/>
        <end position="289"/>
    </location>
</feature>
<feature type="transmembrane region" description="Helical" evidence="12">
    <location>
        <begin position="90"/>
        <end position="107"/>
    </location>
</feature>
<keyword evidence="7" id="KW-0479">Metal-binding</keyword>